<evidence type="ECO:0000256" key="4">
    <source>
        <dbReference type="SAM" id="SignalP"/>
    </source>
</evidence>
<dbReference type="PANTHER" id="PTHR10827:SF98">
    <property type="entry name" value="45 KDA CALCIUM-BINDING PROTEIN"/>
    <property type="match status" value="1"/>
</dbReference>
<dbReference type="OrthoDB" id="113323at2"/>
<dbReference type="RefSeq" id="WP_066774324.1">
    <property type="nucleotide sequence ID" value="NZ_BMIP01000004.1"/>
</dbReference>
<dbReference type="Proteomes" id="UP000612349">
    <property type="component" value="Unassembled WGS sequence"/>
</dbReference>
<dbReference type="InterPro" id="IPR011992">
    <property type="entry name" value="EF-hand-dom_pair"/>
</dbReference>
<dbReference type="EMBL" id="BMIP01000004">
    <property type="protein sequence ID" value="GGD71255.1"/>
    <property type="molecule type" value="Genomic_DNA"/>
</dbReference>
<evidence type="ECO:0000313" key="7">
    <source>
        <dbReference type="Proteomes" id="UP000612349"/>
    </source>
</evidence>
<keyword evidence="7" id="KW-1185">Reference proteome</keyword>
<dbReference type="PROSITE" id="PS00018">
    <property type="entry name" value="EF_HAND_1"/>
    <property type="match status" value="1"/>
</dbReference>
<dbReference type="InterPro" id="IPR002048">
    <property type="entry name" value="EF_hand_dom"/>
</dbReference>
<name>A0A916Z1J5_9SPHN</name>
<keyword evidence="4" id="KW-0732">Signal</keyword>
<evidence type="ECO:0000256" key="2">
    <source>
        <dbReference type="ARBA" id="ARBA00022737"/>
    </source>
</evidence>
<organism evidence="6 7">
    <name type="scientific">Croceicoccus mobilis</name>
    <dbReference type="NCBI Taxonomy" id="1703339"/>
    <lineage>
        <taxon>Bacteria</taxon>
        <taxon>Pseudomonadati</taxon>
        <taxon>Pseudomonadota</taxon>
        <taxon>Alphaproteobacteria</taxon>
        <taxon>Sphingomonadales</taxon>
        <taxon>Erythrobacteraceae</taxon>
        <taxon>Croceicoccus</taxon>
    </lineage>
</organism>
<comment type="caution">
    <text evidence="6">The sequence shown here is derived from an EMBL/GenBank/DDBJ whole genome shotgun (WGS) entry which is preliminary data.</text>
</comment>
<dbReference type="PANTHER" id="PTHR10827">
    <property type="entry name" value="RETICULOCALBIN"/>
    <property type="match status" value="1"/>
</dbReference>
<reference evidence="6" key="1">
    <citation type="journal article" date="2014" name="Int. J. Syst. Evol. Microbiol.">
        <title>Complete genome sequence of Corynebacterium casei LMG S-19264T (=DSM 44701T), isolated from a smear-ripened cheese.</title>
        <authorList>
            <consortium name="US DOE Joint Genome Institute (JGI-PGF)"/>
            <person name="Walter F."/>
            <person name="Albersmeier A."/>
            <person name="Kalinowski J."/>
            <person name="Ruckert C."/>
        </authorList>
    </citation>
    <scope>NUCLEOTIDE SEQUENCE</scope>
    <source>
        <strain evidence="6">CGMCC 1.15360</strain>
    </source>
</reference>
<gene>
    <name evidence="6" type="ORF">GCM10010990_20940</name>
</gene>
<dbReference type="InterPro" id="IPR018247">
    <property type="entry name" value="EF_Hand_1_Ca_BS"/>
</dbReference>
<dbReference type="PROSITE" id="PS50222">
    <property type="entry name" value="EF_HAND_2"/>
    <property type="match status" value="2"/>
</dbReference>
<feature type="domain" description="EF-hand" evidence="5">
    <location>
        <begin position="65"/>
        <end position="100"/>
    </location>
</feature>
<evidence type="ECO:0000256" key="1">
    <source>
        <dbReference type="ARBA" id="ARBA00022723"/>
    </source>
</evidence>
<evidence type="ECO:0000256" key="3">
    <source>
        <dbReference type="SAM" id="MobiDB-lite"/>
    </source>
</evidence>
<feature type="compositionally biased region" description="Basic and acidic residues" evidence="3">
    <location>
        <begin position="90"/>
        <end position="124"/>
    </location>
</feature>
<dbReference type="AlphaFoldDB" id="A0A916Z1J5"/>
<dbReference type="SUPFAM" id="SSF47473">
    <property type="entry name" value="EF-hand"/>
    <property type="match status" value="1"/>
</dbReference>
<sequence length="203" mass="21932">MKKTILAASAAILAISGVAYAAAPDETGGKFDRNQPVTMADAKAKADAMFAKMDVNNDGQINQADRQAKVAEHFAKLDADGNGSLSLEEFSTRPERPERGERMRGEGKRGDRMAMHGQRGGERGHHGKRGGMRGHGGMMMMGKMADANNDGTVTKAEFDAAFTKHFSEMDANGDGTVTPEERKSAHEKMREQFRAKKEASAQS</sequence>
<feature type="signal peptide" evidence="4">
    <location>
        <begin position="1"/>
        <end position="21"/>
    </location>
</feature>
<dbReference type="Gene3D" id="1.10.238.10">
    <property type="entry name" value="EF-hand"/>
    <property type="match status" value="2"/>
</dbReference>
<reference evidence="6" key="2">
    <citation type="submission" date="2020-09" db="EMBL/GenBank/DDBJ databases">
        <authorList>
            <person name="Sun Q."/>
            <person name="Zhou Y."/>
        </authorList>
    </citation>
    <scope>NUCLEOTIDE SEQUENCE</scope>
    <source>
        <strain evidence="6">CGMCC 1.15360</strain>
    </source>
</reference>
<feature type="domain" description="EF-hand" evidence="5">
    <location>
        <begin position="157"/>
        <end position="192"/>
    </location>
</feature>
<feature type="chain" id="PRO_5037218554" description="EF-hand domain-containing protein" evidence="4">
    <location>
        <begin position="22"/>
        <end position="203"/>
    </location>
</feature>
<proteinExistence type="predicted"/>
<evidence type="ECO:0000259" key="5">
    <source>
        <dbReference type="PROSITE" id="PS50222"/>
    </source>
</evidence>
<keyword evidence="1" id="KW-0479">Metal-binding</keyword>
<dbReference type="Pfam" id="PF13202">
    <property type="entry name" value="EF-hand_5"/>
    <property type="match status" value="4"/>
</dbReference>
<evidence type="ECO:0000313" key="6">
    <source>
        <dbReference type="EMBL" id="GGD71255.1"/>
    </source>
</evidence>
<dbReference type="SMART" id="SM00054">
    <property type="entry name" value="EFh"/>
    <property type="match status" value="3"/>
</dbReference>
<keyword evidence="2" id="KW-0677">Repeat</keyword>
<feature type="region of interest" description="Disordered" evidence="3">
    <location>
        <begin position="82"/>
        <end position="130"/>
    </location>
</feature>
<feature type="region of interest" description="Disordered" evidence="3">
    <location>
        <begin position="169"/>
        <end position="203"/>
    </location>
</feature>
<feature type="compositionally biased region" description="Basic and acidic residues" evidence="3">
    <location>
        <begin position="179"/>
        <end position="203"/>
    </location>
</feature>
<protein>
    <recommendedName>
        <fullName evidence="5">EF-hand domain-containing protein</fullName>
    </recommendedName>
</protein>
<accession>A0A916Z1J5</accession>
<dbReference type="GO" id="GO:0005509">
    <property type="term" value="F:calcium ion binding"/>
    <property type="evidence" value="ECO:0007669"/>
    <property type="project" value="InterPro"/>
</dbReference>